<evidence type="ECO:0000313" key="4">
    <source>
        <dbReference type="Proteomes" id="UP000030651"/>
    </source>
</evidence>
<dbReference type="eggNOG" id="ENOG502SJG1">
    <property type="taxonomic scope" value="Eukaryota"/>
</dbReference>
<keyword evidence="4" id="KW-1185">Reference proteome</keyword>
<dbReference type="GeneID" id="19265206"/>
<dbReference type="OrthoDB" id="5331891at2759"/>
<dbReference type="InParanoid" id="W3XK39"/>
<dbReference type="STRING" id="1229662.W3XK39"/>
<evidence type="ECO:0000313" key="3">
    <source>
        <dbReference type="EMBL" id="ETS86365.1"/>
    </source>
</evidence>
<dbReference type="PANTHER" id="PTHR35186:SF4">
    <property type="entry name" value="PRION-INHIBITION AND PROPAGATION HELO DOMAIN-CONTAINING PROTEIN"/>
    <property type="match status" value="1"/>
</dbReference>
<dbReference type="HOGENOM" id="CLU_092509_0_0_1"/>
<dbReference type="OMA" id="WRSEDIH"/>
<dbReference type="RefSeq" id="XP_007826965.1">
    <property type="nucleotide sequence ID" value="XM_007828774.1"/>
</dbReference>
<sequence>MQEKMWTWRDGARKDDARPTGGYLDTPEDLRHHLSPVCQPGCDHRDCFHAKALQAPTSLDGIFRLPVERTLSVPEQVRLALKLVQGVLQFHSTPWLQPYWRLQDLSFFPTDAGLADSLNTLHISAELSGEQRRAQAFHDQKQELCCDAIMTNSDGDGEILDAQIACGIRNMTMHSLGVALLQIGQWTVLQPDDVVEVRKIADLADRGSRLGPRYQKITQQCLDCDFGFGKDLREPQLQAAIYRDVVCELESLVSTLEGTVPQI</sequence>
<dbReference type="EMBL" id="KI912109">
    <property type="protein sequence ID" value="ETS86365.1"/>
    <property type="molecule type" value="Genomic_DNA"/>
</dbReference>
<feature type="compositionally biased region" description="Basic and acidic residues" evidence="1">
    <location>
        <begin position="1"/>
        <end position="18"/>
    </location>
</feature>
<dbReference type="Proteomes" id="UP000030651">
    <property type="component" value="Unassembled WGS sequence"/>
</dbReference>
<name>W3XK39_PESFW</name>
<feature type="region of interest" description="Disordered" evidence="1">
    <location>
        <begin position="1"/>
        <end position="26"/>
    </location>
</feature>
<dbReference type="KEGG" id="pfy:PFICI_00193"/>
<evidence type="ECO:0000256" key="1">
    <source>
        <dbReference type="SAM" id="MobiDB-lite"/>
    </source>
</evidence>
<dbReference type="AlphaFoldDB" id="W3XK39"/>
<protein>
    <recommendedName>
        <fullName evidence="2">DUF7580 domain-containing protein</fullName>
    </recommendedName>
</protein>
<gene>
    <name evidence="3" type="ORF">PFICI_00193</name>
</gene>
<reference evidence="4" key="1">
    <citation type="journal article" date="2015" name="BMC Genomics">
        <title>Genomic and transcriptomic analysis of the endophytic fungus Pestalotiopsis fici reveals its lifestyle and high potential for synthesis of natural products.</title>
        <authorList>
            <person name="Wang X."/>
            <person name="Zhang X."/>
            <person name="Liu L."/>
            <person name="Xiang M."/>
            <person name="Wang W."/>
            <person name="Sun X."/>
            <person name="Che Y."/>
            <person name="Guo L."/>
            <person name="Liu G."/>
            <person name="Guo L."/>
            <person name="Wang C."/>
            <person name="Yin W.B."/>
            <person name="Stadler M."/>
            <person name="Zhang X."/>
            <person name="Liu X."/>
        </authorList>
    </citation>
    <scope>NUCLEOTIDE SEQUENCE [LARGE SCALE GENOMIC DNA]</scope>
    <source>
        <strain evidence="4">W106-1 / CGMCC3.15140</strain>
    </source>
</reference>
<proteinExistence type="predicted"/>
<dbReference type="Pfam" id="PF24476">
    <property type="entry name" value="DUF7580"/>
    <property type="match status" value="1"/>
</dbReference>
<feature type="domain" description="DUF7580" evidence="2">
    <location>
        <begin position="70"/>
        <end position="253"/>
    </location>
</feature>
<accession>W3XK39</accession>
<evidence type="ECO:0000259" key="2">
    <source>
        <dbReference type="Pfam" id="PF24476"/>
    </source>
</evidence>
<organism evidence="3 4">
    <name type="scientific">Pestalotiopsis fici (strain W106-1 / CGMCC3.15140)</name>
    <dbReference type="NCBI Taxonomy" id="1229662"/>
    <lineage>
        <taxon>Eukaryota</taxon>
        <taxon>Fungi</taxon>
        <taxon>Dikarya</taxon>
        <taxon>Ascomycota</taxon>
        <taxon>Pezizomycotina</taxon>
        <taxon>Sordariomycetes</taxon>
        <taxon>Xylariomycetidae</taxon>
        <taxon>Amphisphaeriales</taxon>
        <taxon>Sporocadaceae</taxon>
        <taxon>Pestalotiopsis</taxon>
    </lineage>
</organism>
<dbReference type="InterPro" id="IPR056002">
    <property type="entry name" value="DUF7580"/>
</dbReference>
<dbReference type="PANTHER" id="PTHR35186">
    <property type="entry name" value="ANK_REP_REGION DOMAIN-CONTAINING PROTEIN"/>
    <property type="match status" value="1"/>
</dbReference>